<sequence>MQEGCRCVASSGSNVATYRHTHRCIYTLSTLLVRVSRAWSSSVVRVLRELQAPPSCYSGAVEDLFPEHRGSLAAATLGTSMRRHDYLFAFV</sequence>
<dbReference type="Proteomes" id="UP001341281">
    <property type="component" value="Chromosome 02"/>
</dbReference>
<dbReference type="EMBL" id="CP144746">
    <property type="protein sequence ID" value="WVZ58384.1"/>
    <property type="molecule type" value="Genomic_DNA"/>
</dbReference>
<name>A0AAQ3SQ09_PASNO</name>
<evidence type="ECO:0000313" key="1">
    <source>
        <dbReference type="EMBL" id="WVZ58384.1"/>
    </source>
</evidence>
<accession>A0AAQ3SQ09</accession>
<protein>
    <submittedName>
        <fullName evidence="1">Uncharacterized protein</fullName>
    </submittedName>
</protein>
<gene>
    <name evidence="1" type="ORF">U9M48_008663</name>
</gene>
<proteinExistence type="predicted"/>
<keyword evidence="2" id="KW-1185">Reference proteome</keyword>
<reference evidence="1 2" key="1">
    <citation type="submission" date="2024-02" db="EMBL/GenBank/DDBJ databases">
        <title>High-quality chromosome-scale genome assembly of Pensacola bahiagrass (Paspalum notatum Flugge var. saurae).</title>
        <authorList>
            <person name="Vega J.M."/>
            <person name="Podio M."/>
            <person name="Orjuela J."/>
            <person name="Siena L.A."/>
            <person name="Pessino S.C."/>
            <person name="Combes M.C."/>
            <person name="Mariac C."/>
            <person name="Albertini E."/>
            <person name="Pupilli F."/>
            <person name="Ortiz J.P.A."/>
            <person name="Leblanc O."/>
        </authorList>
    </citation>
    <scope>NUCLEOTIDE SEQUENCE [LARGE SCALE GENOMIC DNA]</scope>
    <source>
        <strain evidence="1">R1</strain>
        <tissue evidence="1">Leaf</tissue>
    </source>
</reference>
<organism evidence="1 2">
    <name type="scientific">Paspalum notatum var. saurae</name>
    <dbReference type="NCBI Taxonomy" id="547442"/>
    <lineage>
        <taxon>Eukaryota</taxon>
        <taxon>Viridiplantae</taxon>
        <taxon>Streptophyta</taxon>
        <taxon>Embryophyta</taxon>
        <taxon>Tracheophyta</taxon>
        <taxon>Spermatophyta</taxon>
        <taxon>Magnoliopsida</taxon>
        <taxon>Liliopsida</taxon>
        <taxon>Poales</taxon>
        <taxon>Poaceae</taxon>
        <taxon>PACMAD clade</taxon>
        <taxon>Panicoideae</taxon>
        <taxon>Andropogonodae</taxon>
        <taxon>Paspaleae</taxon>
        <taxon>Paspalinae</taxon>
        <taxon>Paspalum</taxon>
    </lineage>
</organism>
<evidence type="ECO:0000313" key="2">
    <source>
        <dbReference type="Proteomes" id="UP001341281"/>
    </source>
</evidence>
<dbReference type="AlphaFoldDB" id="A0AAQ3SQ09"/>